<dbReference type="Gene3D" id="1.10.10.10">
    <property type="entry name" value="Winged helix-like DNA-binding domain superfamily/Winged helix DNA-binding domain"/>
    <property type="match status" value="1"/>
</dbReference>
<dbReference type="InterPro" id="IPR011991">
    <property type="entry name" value="ArsR-like_HTH"/>
</dbReference>
<reference evidence="5" key="1">
    <citation type="journal article" date="2018" name="Int. J. Syst. Evol. Microbiol.">
        <title>Carboxylicivirga sediminis sp. nov., isolated from coastal sediment.</title>
        <authorList>
            <person name="Wang F.Q."/>
            <person name="Ren L.H."/>
            <person name="Zou R.J."/>
            <person name="Sun Y.Z."/>
            <person name="Liu X.J."/>
            <person name="Jiang F."/>
            <person name="Liu L.J."/>
        </authorList>
    </citation>
    <scope>NUCLEOTIDE SEQUENCE</scope>
    <source>
        <strain evidence="5">JR1</strain>
    </source>
</reference>
<dbReference type="SUPFAM" id="SSF46785">
    <property type="entry name" value="Winged helix' DNA-binding domain"/>
    <property type="match status" value="1"/>
</dbReference>
<dbReference type="InterPro" id="IPR036388">
    <property type="entry name" value="WH-like_DNA-bd_sf"/>
</dbReference>
<gene>
    <name evidence="5" type="ORF">KDU71_05975</name>
</gene>
<dbReference type="RefSeq" id="WP_212189001.1">
    <property type="nucleotide sequence ID" value="NZ_JAGTAR010000006.1"/>
</dbReference>
<dbReference type="EMBL" id="JAGTAR010000006">
    <property type="protein sequence ID" value="MBR8535097.1"/>
    <property type="molecule type" value="Genomic_DNA"/>
</dbReference>
<protein>
    <submittedName>
        <fullName evidence="5">Helix-turn-helix transcriptional regulator</fullName>
    </submittedName>
</protein>
<reference evidence="5" key="2">
    <citation type="submission" date="2021-04" db="EMBL/GenBank/DDBJ databases">
        <authorList>
            <person name="Zhang T."/>
            <person name="Zhang Y."/>
            <person name="Lu D."/>
            <person name="Zuo D."/>
            <person name="Du Z."/>
        </authorList>
    </citation>
    <scope>NUCLEOTIDE SEQUENCE</scope>
    <source>
        <strain evidence="5">JR1</strain>
    </source>
</reference>
<dbReference type="Proteomes" id="UP000679220">
    <property type="component" value="Unassembled WGS sequence"/>
</dbReference>
<dbReference type="PRINTS" id="PR00778">
    <property type="entry name" value="HTHARSR"/>
</dbReference>
<evidence type="ECO:0000313" key="6">
    <source>
        <dbReference type="Proteomes" id="UP000679220"/>
    </source>
</evidence>
<keyword evidence="3" id="KW-0804">Transcription</keyword>
<dbReference type="PROSITE" id="PS50987">
    <property type="entry name" value="HTH_ARSR_2"/>
    <property type="match status" value="1"/>
</dbReference>
<evidence type="ECO:0000256" key="1">
    <source>
        <dbReference type="ARBA" id="ARBA00023015"/>
    </source>
</evidence>
<keyword evidence="1" id="KW-0805">Transcription regulation</keyword>
<dbReference type="AlphaFoldDB" id="A0A941F2D6"/>
<proteinExistence type="predicted"/>
<accession>A0A941F2D6</accession>
<dbReference type="GO" id="GO:0003677">
    <property type="term" value="F:DNA binding"/>
    <property type="evidence" value="ECO:0007669"/>
    <property type="project" value="UniProtKB-KW"/>
</dbReference>
<dbReference type="GO" id="GO:0003700">
    <property type="term" value="F:DNA-binding transcription factor activity"/>
    <property type="evidence" value="ECO:0007669"/>
    <property type="project" value="InterPro"/>
</dbReference>
<evidence type="ECO:0000256" key="3">
    <source>
        <dbReference type="ARBA" id="ARBA00023163"/>
    </source>
</evidence>
<evidence type="ECO:0000259" key="4">
    <source>
        <dbReference type="PROSITE" id="PS50987"/>
    </source>
</evidence>
<dbReference type="NCBIfam" id="NF033788">
    <property type="entry name" value="HTH_metalloreg"/>
    <property type="match status" value="1"/>
</dbReference>
<feature type="domain" description="HTH arsR-type" evidence="4">
    <location>
        <begin position="8"/>
        <end position="103"/>
    </location>
</feature>
<comment type="caution">
    <text evidence="5">The sequence shown here is derived from an EMBL/GenBank/DDBJ whole genome shotgun (WGS) entry which is preliminary data.</text>
</comment>
<name>A0A941F2D6_9BACT</name>
<dbReference type="Pfam" id="PF01022">
    <property type="entry name" value="HTH_5"/>
    <property type="match status" value="1"/>
</dbReference>
<keyword evidence="2" id="KW-0238">DNA-binding</keyword>
<dbReference type="SMART" id="SM00418">
    <property type="entry name" value="HTH_ARSR"/>
    <property type="match status" value="1"/>
</dbReference>
<keyword evidence="6" id="KW-1185">Reference proteome</keyword>
<sequence length="112" mass="12337">MSQAKNNLFDDHLQDLALIFKALGHPARLQILKFLGTRNTCYSGDISEIIPLGRTTVNQHLTELKKAGLIKGTTRGAKTNYCLNPEGIQKLTNCGVSFCNELQLDACETKVC</sequence>
<dbReference type="InterPro" id="IPR036390">
    <property type="entry name" value="WH_DNA-bd_sf"/>
</dbReference>
<dbReference type="PANTHER" id="PTHR33154:SF15">
    <property type="entry name" value="REGULATORY PROTEIN ARSR"/>
    <property type="match status" value="1"/>
</dbReference>
<organism evidence="5 6">
    <name type="scientific">Carboxylicivirga sediminis</name>
    <dbReference type="NCBI Taxonomy" id="2006564"/>
    <lineage>
        <taxon>Bacteria</taxon>
        <taxon>Pseudomonadati</taxon>
        <taxon>Bacteroidota</taxon>
        <taxon>Bacteroidia</taxon>
        <taxon>Marinilabiliales</taxon>
        <taxon>Marinilabiliaceae</taxon>
        <taxon>Carboxylicivirga</taxon>
    </lineage>
</organism>
<dbReference type="CDD" id="cd00090">
    <property type="entry name" value="HTH_ARSR"/>
    <property type="match status" value="1"/>
</dbReference>
<dbReference type="PANTHER" id="PTHR33154">
    <property type="entry name" value="TRANSCRIPTIONAL REGULATOR, ARSR FAMILY"/>
    <property type="match status" value="1"/>
</dbReference>
<dbReference type="InterPro" id="IPR001845">
    <property type="entry name" value="HTH_ArsR_DNA-bd_dom"/>
</dbReference>
<dbReference type="InterPro" id="IPR051081">
    <property type="entry name" value="HTH_MetalResp_TranReg"/>
</dbReference>
<evidence type="ECO:0000256" key="2">
    <source>
        <dbReference type="ARBA" id="ARBA00023125"/>
    </source>
</evidence>
<evidence type="ECO:0000313" key="5">
    <source>
        <dbReference type="EMBL" id="MBR8535097.1"/>
    </source>
</evidence>